<sequence>MIHPDSFSIAGEQGPRAYYSPMEVSIDDDGDVWIGNEDGTLLISLDQAFHLHFKLGQLLIANARNTYGRNTYQSLQYAAQEQRNHDQH</sequence>
<dbReference type="AlphaFoldDB" id="A0A7W6N6Z8"/>
<accession>A0A7W6N6Z8</accession>
<comment type="caution">
    <text evidence="1">The sequence shown here is derived from an EMBL/GenBank/DDBJ whole genome shotgun (WGS) entry which is preliminary data.</text>
</comment>
<dbReference type="RefSeq" id="WP_027314945.1">
    <property type="nucleotide sequence ID" value="NZ_JACIDC010000002.1"/>
</dbReference>
<evidence type="ECO:0000313" key="2">
    <source>
        <dbReference type="Proteomes" id="UP000519439"/>
    </source>
</evidence>
<gene>
    <name evidence="1" type="ORF">GGR34_000756</name>
</gene>
<evidence type="ECO:0000313" key="1">
    <source>
        <dbReference type="EMBL" id="MBB4039121.1"/>
    </source>
</evidence>
<dbReference type="Proteomes" id="UP000519439">
    <property type="component" value="Unassembled WGS sequence"/>
</dbReference>
<dbReference type="EMBL" id="JACIDC010000002">
    <property type="protein sequence ID" value="MBB4039121.1"/>
    <property type="molecule type" value="Genomic_DNA"/>
</dbReference>
<name>A0A7W6N6Z8_9HYPH</name>
<keyword evidence="2" id="KW-1185">Reference proteome</keyword>
<reference evidence="1 2" key="1">
    <citation type="submission" date="2020-08" db="EMBL/GenBank/DDBJ databases">
        <title>Genomic Encyclopedia of Type Strains, Phase IV (KMG-IV): sequencing the most valuable type-strain genomes for metagenomic binning, comparative biology and taxonomic classification.</title>
        <authorList>
            <person name="Goeker M."/>
        </authorList>
    </citation>
    <scope>NUCLEOTIDE SEQUENCE [LARGE SCALE GENOMIC DNA]</scope>
    <source>
        <strain evidence="1 2">DSM 15743</strain>
    </source>
</reference>
<proteinExistence type="predicted"/>
<protein>
    <submittedName>
        <fullName evidence="1">Uncharacterized protein</fullName>
    </submittedName>
</protein>
<organism evidence="1 2">
    <name type="scientific">Microvirga flocculans</name>
    <dbReference type="NCBI Taxonomy" id="217168"/>
    <lineage>
        <taxon>Bacteria</taxon>
        <taxon>Pseudomonadati</taxon>
        <taxon>Pseudomonadota</taxon>
        <taxon>Alphaproteobacteria</taxon>
        <taxon>Hyphomicrobiales</taxon>
        <taxon>Methylobacteriaceae</taxon>
        <taxon>Microvirga</taxon>
    </lineage>
</organism>